<dbReference type="InterPro" id="IPR013976">
    <property type="entry name" value="HDOD"/>
</dbReference>
<dbReference type="InterPro" id="IPR006675">
    <property type="entry name" value="HDIG_dom"/>
</dbReference>
<dbReference type="NCBIfam" id="TIGR02098">
    <property type="entry name" value="MJ0042_CXXC"/>
    <property type="match status" value="1"/>
</dbReference>
<name>A0A9D5Q866_9BACT</name>
<dbReference type="InterPro" id="IPR052340">
    <property type="entry name" value="RNase_Y/CdgJ"/>
</dbReference>
<dbReference type="Proteomes" id="UP000649604">
    <property type="component" value="Unassembled WGS sequence"/>
</dbReference>
<dbReference type="AlphaFoldDB" id="A0A9D5Q866"/>
<organism evidence="3 4">
    <name type="scientific">candidate division KSB3 bacterium</name>
    <dbReference type="NCBI Taxonomy" id="2044937"/>
    <lineage>
        <taxon>Bacteria</taxon>
        <taxon>candidate division KSB3</taxon>
    </lineage>
</organism>
<dbReference type="PANTHER" id="PTHR33525">
    <property type="match status" value="1"/>
</dbReference>
<dbReference type="Gene3D" id="1.10.3210.10">
    <property type="entry name" value="Hypothetical protein af1432"/>
    <property type="match status" value="1"/>
</dbReference>
<dbReference type="PROSITE" id="PS51833">
    <property type="entry name" value="HDOD"/>
    <property type="match status" value="1"/>
</dbReference>
<proteinExistence type="predicted"/>
<dbReference type="InterPro" id="IPR003607">
    <property type="entry name" value="HD/PDEase_dom"/>
</dbReference>
<feature type="compositionally biased region" description="Polar residues" evidence="1">
    <location>
        <begin position="46"/>
        <end position="56"/>
    </location>
</feature>
<feature type="domain" description="HDOD" evidence="2">
    <location>
        <begin position="82"/>
        <end position="278"/>
    </location>
</feature>
<evidence type="ECO:0000259" key="2">
    <source>
        <dbReference type="PROSITE" id="PS51833"/>
    </source>
</evidence>
<dbReference type="NCBIfam" id="TIGR00277">
    <property type="entry name" value="HDIG"/>
    <property type="match status" value="1"/>
</dbReference>
<protein>
    <submittedName>
        <fullName evidence="3">HDOD domain-containing protein</fullName>
    </submittedName>
</protein>
<evidence type="ECO:0000256" key="1">
    <source>
        <dbReference type="SAM" id="MobiDB-lite"/>
    </source>
</evidence>
<evidence type="ECO:0000313" key="4">
    <source>
        <dbReference type="Proteomes" id="UP000649604"/>
    </source>
</evidence>
<dbReference type="PANTHER" id="PTHR33525:SF3">
    <property type="entry name" value="RIBONUCLEASE Y"/>
    <property type="match status" value="1"/>
</dbReference>
<evidence type="ECO:0000313" key="3">
    <source>
        <dbReference type="EMBL" id="MBD3326596.1"/>
    </source>
</evidence>
<comment type="caution">
    <text evidence="3">The sequence shown here is derived from an EMBL/GenBank/DDBJ whole genome shotgun (WGS) entry which is preliminary data.</text>
</comment>
<dbReference type="SUPFAM" id="SSF109604">
    <property type="entry name" value="HD-domain/PDEase-like"/>
    <property type="match status" value="1"/>
</dbReference>
<sequence>MKFSCPNCHAAYRIRDIHRKTAKKIKVTCHKCKEIMIVDLRLQKETPSSLTRQSAPKTGKRPETPVTGEALKNRIFRRLTDLPPMPNVVIRAQQVMADPESSLRDLVEVIQMDQALTVNVLRMANSAYYGIPGKVSSVRHAVVLLGQKVLSEVVVMAGVKGLLGSSLEGYNLEAGDLWRHSMAVAMGSKIITERLYPELLDVAFVAGLLHDAGKLMLDAPVLERKDEFDAFMANDGATFLSAETEIFGFDHSEIAAEMCKRWKIPDAITKAIRNHHYPSRSDGDELSYVLHVADYVA</sequence>
<dbReference type="InterPro" id="IPR011723">
    <property type="entry name" value="Znf/thioredoxin_put"/>
</dbReference>
<feature type="region of interest" description="Disordered" evidence="1">
    <location>
        <begin position="46"/>
        <end position="67"/>
    </location>
</feature>
<feature type="non-terminal residue" evidence="3">
    <location>
        <position position="297"/>
    </location>
</feature>
<reference evidence="3" key="1">
    <citation type="submission" date="2019-11" db="EMBL/GenBank/DDBJ databases">
        <title>Microbial mats filling the niche in hypersaline microbial mats.</title>
        <authorList>
            <person name="Wong H.L."/>
            <person name="Macleod F.I."/>
            <person name="White R.A. III"/>
            <person name="Burns B.P."/>
        </authorList>
    </citation>
    <scope>NUCLEOTIDE SEQUENCE</scope>
    <source>
        <strain evidence="3">Rbin_158</strain>
    </source>
</reference>
<gene>
    <name evidence="3" type="ORF">GF339_18575</name>
</gene>
<dbReference type="Pfam" id="PF08668">
    <property type="entry name" value="HDOD"/>
    <property type="match status" value="1"/>
</dbReference>
<dbReference type="CDD" id="cd00077">
    <property type="entry name" value="HDc"/>
    <property type="match status" value="1"/>
</dbReference>
<dbReference type="EMBL" id="WJJP01000604">
    <property type="protein sequence ID" value="MBD3326596.1"/>
    <property type="molecule type" value="Genomic_DNA"/>
</dbReference>
<accession>A0A9D5Q866</accession>